<dbReference type="GO" id="GO:0008168">
    <property type="term" value="F:methyltransferase activity"/>
    <property type="evidence" value="ECO:0007669"/>
    <property type="project" value="UniProtKB-KW"/>
</dbReference>
<evidence type="ECO:0000313" key="3">
    <source>
        <dbReference type="Proteomes" id="UP000568751"/>
    </source>
</evidence>
<dbReference type="InterPro" id="IPR029063">
    <property type="entry name" value="SAM-dependent_MTases_sf"/>
</dbReference>
<accession>A0A853F4K2</accession>
<proteinExistence type="predicted"/>
<dbReference type="EMBL" id="JACCHT010000002">
    <property type="protein sequence ID" value="NYT28307.1"/>
    <property type="molecule type" value="Genomic_DNA"/>
</dbReference>
<dbReference type="Pfam" id="PF13847">
    <property type="entry name" value="Methyltransf_31"/>
    <property type="match status" value="1"/>
</dbReference>
<dbReference type="InterPro" id="IPR025714">
    <property type="entry name" value="Methyltranfer_dom"/>
</dbReference>
<dbReference type="PANTHER" id="PTHR12843">
    <property type="entry name" value="PROTEIN-LYSINE N-METHYLTRANSFERASE METTL10"/>
    <property type="match status" value="1"/>
</dbReference>
<dbReference type="RefSeq" id="WP_369150843.1">
    <property type="nucleotide sequence ID" value="NZ_OZ156463.1"/>
</dbReference>
<sequence length="213" mass="24733">MADIRAHWNALHQNKNHNEVSWHQVRSTISLDWILDVVDKDATIIDVGCGVSVLADNLLAQGYQHLSLLEISLSAIEVMKIRLADCLEQVHFYNDNILDLQIQSRFDLWHDRAVFHFLTDEKDQKTYIEKLKQHLKSDGYFLLSTFSPTGPKQCSDLNIVQYDTDKITRLLGADFELIKTTHETHPHPNGTTQDFNYFLFRTKKYPNKGVFFL</sequence>
<comment type="caution">
    <text evidence="2">The sequence shown here is derived from an EMBL/GenBank/DDBJ whole genome shotgun (WGS) entry which is preliminary data.</text>
</comment>
<evidence type="ECO:0000313" key="2">
    <source>
        <dbReference type="EMBL" id="NYT28307.1"/>
    </source>
</evidence>
<dbReference type="PANTHER" id="PTHR12843:SF5">
    <property type="entry name" value="EEF1A LYSINE METHYLTRANSFERASE 2"/>
    <property type="match status" value="1"/>
</dbReference>
<keyword evidence="2" id="KW-0808">Transferase</keyword>
<dbReference type="AlphaFoldDB" id="A0A853F4K2"/>
<evidence type="ECO:0000259" key="1">
    <source>
        <dbReference type="Pfam" id="PF13847"/>
    </source>
</evidence>
<protein>
    <submittedName>
        <fullName evidence="2">Class I SAM-dependent methyltransferase</fullName>
    </submittedName>
</protein>
<organism evidence="2 3">
    <name type="scientific">Candidatus Thiodubiliella endoseptemdiera</name>
    <dbReference type="NCBI Taxonomy" id="2738886"/>
    <lineage>
        <taxon>Bacteria</taxon>
        <taxon>Pseudomonadati</taxon>
        <taxon>Pseudomonadota</taxon>
        <taxon>Gammaproteobacteria</taxon>
        <taxon>Candidatus Pseudothioglobaceae</taxon>
        <taxon>Candidatus Thiodubiliella</taxon>
    </lineage>
</organism>
<dbReference type="Proteomes" id="UP000568751">
    <property type="component" value="Unassembled WGS sequence"/>
</dbReference>
<dbReference type="Gene3D" id="3.40.50.150">
    <property type="entry name" value="Vaccinia Virus protein VP39"/>
    <property type="match status" value="1"/>
</dbReference>
<keyword evidence="2" id="KW-0489">Methyltransferase</keyword>
<dbReference type="GO" id="GO:0032259">
    <property type="term" value="P:methylation"/>
    <property type="evidence" value="ECO:0007669"/>
    <property type="project" value="UniProtKB-KW"/>
</dbReference>
<dbReference type="CDD" id="cd02440">
    <property type="entry name" value="AdoMet_MTases"/>
    <property type="match status" value="1"/>
</dbReference>
<dbReference type="SUPFAM" id="SSF53335">
    <property type="entry name" value="S-adenosyl-L-methionine-dependent methyltransferases"/>
    <property type="match status" value="1"/>
</dbReference>
<reference evidence="2 3" key="1">
    <citation type="submission" date="2020-05" db="EMBL/GenBank/DDBJ databases">
        <title>Horizontal transmission and recombination maintain forever young bacterial symbiont genomes.</title>
        <authorList>
            <person name="Russell S.L."/>
            <person name="Pepper-Tunick E."/>
            <person name="Svedberg J."/>
            <person name="Byrne A."/>
            <person name="Ruelas Castillo J."/>
            <person name="Vollmers C."/>
            <person name="Beinart R.A."/>
            <person name="Corbett-Detig R."/>
        </authorList>
    </citation>
    <scope>NUCLEOTIDE SEQUENCE [LARGE SCALE GENOMIC DNA]</scope>
    <source>
        <strain evidence="2">455</strain>
    </source>
</reference>
<name>A0A853F4K2_9GAMM</name>
<gene>
    <name evidence="2" type="ORF">H0A76_10795</name>
</gene>
<feature type="domain" description="Methyltransferase" evidence="1">
    <location>
        <begin position="39"/>
        <end position="147"/>
    </location>
</feature>